<feature type="transmembrane region" description="Helical" evidence="1">
    <location>
        <begin position="36"/>
        <end position="58"/>
    </location>
</feature>
<name>A0ABP6D1S5_9ACTN</name>
<evidence type="ECO:0008006" key="4">
    <source>
        <dbReference type="Google" id="ProtNLM"/>
    </source>
</evidence>
<dbReference type="RefSeq" id="WP_344569837.1">
    <property type="nucleotide sequence ID" value="NZ_BAAARJ010000022.1"/>
</dbReference>
<evidence type="ECO:0000313" key="2">
    <source>
        <dbReference type="EMBL" id="GAA2633253.1"/>
    </source>
</evidence>
<organism evidence="2 3">
    <name type="scientific">Streptomyces axinellae</name>
    <dbReference type="NCBI Taxonomy" id="552788"/>
    <lineage>
        <taxon>Bacteria</taxon>
        <taxon>Bacillati</taxon>
        <taxon>Actinomycetota</taxon>
        <taxon>Actinomycetes</taxon>
        <taxon>Kitasatosporales</taxon>
        <taxon>Streptomycetaceae</taxon>
        <taxon>Streptomyces</taxon>
    </lineage>
</organism>
<keyword evidence="1" id="KW-0812">Transmembrane</keyword>
<proteinExistence type="predicted"/>
<evidence type="ECO:0000256" key="1">
    <source>
        <dbReference type="SAM" id="Phobius"/>
    </source>
</evidence>
<dbReference type="EMBL" id="BAAARJ010000022">
    <property type="protein sequence ID" value="GAA2633253.1"/>
    <property type="molecule type" value="Genomic_DNA"/>
</dbReference>
<sequence>MIRHPFEPSRLLLGLAMLGVAAVCLMDAAGEWEVPFWVPLAALPTALLLAGCAALVTFTARRRRARRKEQRG</sequence>
<keyword evidence="1" id="KW-1133">Transmembrane helix</keyword>
<accession>A0ABP6D1S5</accession>
<evidence type="ECO:0000313" key="3">
    <source>
        <dbReference type="Proteomes" id="UP001501447"/>
    </source>
</evidence>
<protein>
    <recommendedName>
        <fullName evidence="4">Integral membrane protein</fullName>
    </recommendedName>
</protein>
<gene>
    <name evidence="2" type="ORF">GCM10009863_56720</name>
</gene>
<comment type="caution">
    <text evidence="2">The sequence shown here is derived from an EMBL/GenBank/DDBJ whole genome shotgun (WGS) entry which is preliminary data.</text>
</comment>
<dbReference type="Proteomes" id="UP001501447">
    <property type="component" value="Unassembled WGS sequence"/>
</dbReference>
<keyword evidence="3" id="KW-1185">Reference proteome</keyword>
<reference evidence="3" key="1">
    <citation type="journal article" date="2019" name="Int. J. Syst. Evol. Microbiol.">
        <title>The Global Catalogue of Microorganisms (GCM) 10K type strain sequencing project: providing services to taxonomists for standard genome sequencing and annotation.</title>
        <authorList>
            <consortium name="The Broad Institute Genomics Platform"/>
            <consortium name="The Broad Institute Genome Sequencing Center for Infectious Disease"/>
            <person name="Wu L."/>
            <person name="Ma J."/>
        </authorList>
    </citation>
    <scope>NUCLEOTIDE SEQUENCE [LARGE SCALE GENOMIC DNA]</scope>
    <source>
        <strain evidence="3">JCM 16373</strain>
    </source>
</reference>
<keyword evidence="1" id="KW-0472">Membrane</keyword>